<evidence type="ECO:0000259" key="5">
    <source>
        <dbReference type="Pfam" id="PF00155"/>
    </source>
</evidence>
<dbReference type="GO" id="GO:0008483">
    <property type="term" value="F:transaminase activity"/>
    <property type="evidence" value="ECO:0007669"/>
    <property type="project" value="UniProtKB-KW"/>
</dbReference>
<dbReference type="PANTHER" id="PTHR42790">
    <property type="entry name" value="AMINOTRANSFERASE"/>
    <property type="match status" value="1"/>
</dbReference>
<keyword evidence="4" id="KW-0663">Pyridoxal phosphate</keyword>
<dbReference type="Pfam" id="PF00155">
    <property type="entry name" value="Aminotran_1_2"/>
    <property type="match status" value="1"/>
</dbReference>
<reference evidence="6" key="1">
    <citation type="submission" date="2008-01" db="EMBL/GenBank/DDBJ databases">
        <title>Complete sequence of chromosome of Caulobacter sp. K31.</title>
        <authorList>
            <consortium name="US DOE Joint Genome Institute"/>
            <person name="Copeland A."/>
            <person name="Lucas S."/>
            <person name="Lapidus A."/>
            <person name="Barry K."/>
            <person name="Glavina del Rio T."/>
            <person name="Dalin E."/>
            <person name="Tice H."/>
            <person name="Pitluck S."/>
            <person name="Bruce D."/>
            <person name="Goodwin L."/>
            <person name="Thompson L.S."/>
            <person name="Brettin T."/>
            <person name="Detter J.C."/>
            <person name="Han C."/>
            <person name="Schmutz J."/>
            <person name="Larimer F."/>
            <person name="Land M."/>
            <person name="Hauser L."/>
            <person name="Kyrpides N."/>
            <person name="Kim E."/>
            <person name="Stephens C."/>
            <person name="Richardson P."/>
        </authorList>
    </citation>
    <scope>NUCLEOTIDE SEQUENCE [LARGE SCALE GENOMIC DNA]</scope>
    <source>
        <strain evidence="6">K31</strain>
    </source>
</reference>
<dbReference type="PANTHER" id="PTHR42790:SF19">
    <property type="entry name" value="KYNURENINE_ALPHA-AMINOADIPATE AMINOTRANSFERASE, MITOCHONDRIAL"/>
    <property type="match status" value="1"/>
</dbReference>
<comment type="cofactor">
    <cofactor evidence="1">
        <name>pyridoxal 5'-phosphate</name>
        <dbReference type="ChEBI" id="CHEBI:597326"/>
    </cofactor>
</comment>
<dbReference type="AlphaFoldDB" id="B0SUM4"/>
<evidence type="ECO:0000256" key="3">
    <source>
        <dbReference type="ARBA" id="ARBA00022679"/>
    </source>
</evidence>
<evidence type="ECO:0000256" key="2">
    <source>
        <dbReference type="ARBA" id="ARBA00022576"/>
    </source>
</evidence>
<dbReference type="GO" id="GO:1901605">
    <property type="term" value="P:alpha-amino acid metabolic process"/>
    <property type="evidence" value="ECO:0007669"/>
    <property type="project" value="TreeGrafter"/>
</dbReference>
<evidence type="ECO:0000256" key="4">
    <source>
        <dbReference type="ARBA" id="ARBA00022898"/>
    </source>
</evidence>
<dbReference type="CDD" id="cd00609">
    <property type="entry name" value="AAT_like"/>
    <property type="match status" value="1"/>
</dbReference>
<organism evidence="6">
    <name type="scientific">Caulobacter sp. (strain K31)</name>
    <dbReference type="NCBI Taxonomy" id="366602"/>
    <lineage>
        <taxon>Bacteria</taxon>
        <taxon>Pseudomonadati</taxon>
        <taxon>Pseudomonadota</taxon>
        <taxon>Alphaproteobacteria</taxon>
        <taxon>Caulobacterales</taxon>
        <taxon>Caulobacteraceae</taxon>
        <taxon>Caulobacter</taxon>
    </lineage>
</organism>
<dbReference type="Gene3D" id="3.90.1150.10">
    <property type="entry name" value="Aspartate Aminotransferase, domain 1"/>
    <property type="match status" value="1"/>
</dbReference>
<dbReference type="HOGENOM" id="CLU_017584_0_6_5"/>
<feature type="domain" description="Aminotransferase class I/classII large" evidence="5">
    <location>
        <begin position="52"/>
        <end position="360"/>
    </location>
</feature>
<keyword evidence="2" id="KW-0032">Aminotransferase</keyword>
<dbReference type="GO" id="GO:0030170">
    <property type="term" value="F:pyridoxal phosphate binding"/>
    <property type="evidence" value="ECO:0007669"/>
    <property type="project" value="InterPro"/>
</dbReference>
<dbReference type="InterPro" id="IPR015422">
    <property type="entry name" value="PyrdxlP-dep_Trfase_small"/>
</dbReference>
<keyword evidence="3" id="KW-0808">Transferase</keyword>
<dbReference type="KEGG" id="cak:Caul_0771"/>
<evidence type="ECO:0000256" key="1">
    <source>
        <dbReference type="ARBA" id="ARBA00001933"/>
    </source>
</evidence>
<name>B0SUM4_CAUSK</name>
<protein>
    <submittedName>
        <fullName evidence="6">Putative transcriptional regulator, GntR family</fullName>
    </submittedName>
</protein>
<dbReference type="InterPro" id="IPR050859">
    <property type="entry name" value="Class-I_PLP-dep_aminotransf"/>
</dbReference>
<dbReference type="Gene3D" id="3.40.640.10">
    <property type="entry name" value="Type I PLP-dependent aspartate aminotransferase-like (Major domain)"/>
    <property type="match status" value="1"/>
</dbReference>
<proteinExistence type="predicted"/>
<dbReference type="eggNOG" id="COG1167">
    <property type="taxonomic scope" value="Bacteria"/>
</dbReference>
<evidence type="ECO:0000313" key="6">
    <source>
        <dbReference type="EMBL" id="ABZ69902.1"/>
    </source>
</evidence>
<dbReference type="InterPro" id="IPR004839">
    <property type="entry name" value="Aminotransferase_I/II_large"/>
</dbReference>
<sequence length="392" mass="42895">MARLSMRSGDIRPSPVRDMLNVSQRPGMISFAGGLPAPETFAGLELPPPPRDLLQYGPTEGEPALRERIAQDLAALGLDTEPDRVLLLSGSQQGIDLTAKLTIDAGTRLAVESPAYLAALQVFRFYGARFQVTDRADPAAGWAEGPPALAYVIPTFQNPTGQCWSADERQAMAQACQAHDVILFEDDPYRDLVYEPCERRPACAWMKTGSWIYQGSFSKTVAPGLRLGYLTASRDLFPFLVQLKQAADLHTNRLSQWMVLQYLNDPGRAERMARVADLYRRKRGVFAQALTRHLGNMASWSLPPGGLFFWLTLKGDVGVEALLKNAVERGVLFTPGSHFLAEGGASPTIRLNFSLAEPEAAERGLAILAELLREAGEPSPINRHSRPCGGNP</sequence>
<dbReference type="EMBL" id="CP000927">
    <property type="protein sequence ID" value="ABZ69902.1"/>
    <property type="molecule type" value="Genomic_DNA"/>
</dbReference>
<accession>B0SUM4</accession>
<gene>
    <name evidence="6" type="ordered locus">Caul_0771</name>
</gene>
<dbReference type="InterPro" id="IPR015421">
    <property type="entry name" value="PyrdxlP-dep_Trfase_major"/>
</dbReference>
<dbReference type="SUPFAM" id="SSF53383">
    <property type="entry name" value="PLP-dependent transferases"/>
    <property type="match status" value="1"/>
</dbReference>
<dbReference type="OrthoDB" id="9802328at2"/>
<dbReference type="InterPro" id="IPR015424">
    <property type="entry name" value="PyrdxlP-dep_Trfase"/>
</dbReference>